<dbReference type="Pfam" id="PF00022">
    <property type="entry name" value="Actin"/>
    <property type="match status" value="1"/>
</dbReference>
<dbReference type="InterPro" id="IPR043129">
    <property type="entry name" value="ATPase_NBD"/>
</dbReference>
<name>A0AAE1KHH9_PETCI</name>
<dbReference type="Proteomes" id="UP001286313">
    <property type="component" value="Unassembled WGS sequence"/>
</dbReference>
<keyword evidence="3" id="KW-1185">Reference proteome</keyword>
<evidence type="ECO:0000313" key="2">
    <source>
        <dbReference type="EMBL" id="KAK3871915.1"/>
    </source>
</evidence>
<protein>
    <recommendedName>
        <fullName evidence="4">Actin-related protein 10</fullName>
    </recommendedName>
</protein>
<evidence type="ECO:0008006" key="4">
    <source>
        <dbReference type="Google" id="ProtNLM"/>
    </source>
</evidence>
<dbReference type="Gene3D" id="3.30.420.40">
    <property type="match status" value="2"/>
</dbReference>
<dbReference type="PANTHER" id="PTHR11937">
    <property type="entry name" value="ACTIN"/>
    <property type="match status" value="1"/>
</dbReference>
<dbReference type="SMART" id="SM00268">
    <property type="entry name" value="ACTIN"/>
    <property type="match status" value="1"/>
</dbReference>
<evidence type="ECO:0000256" key="1">
    <source>
        <dbReference type="RuleBase" id="RU000487"/>
    </source>
</evidence>
<evidence type="ECO:0000313" key="3">
    <source>
        <dbReference type="Proteomes" id="UP001286313"/>
    </source>
</evidence>
<organism evidence="2 3">
    <name type="scientific">Petrolisthes cinctipes</name>
    <name type="common">Flat porcelain crab</name>
    <dbReference type="NCBI Taxonomy" id="88211"/>
    <lineage>
        <taxon>Eukaryota</taxon>
        <taxon>Metazoa</taxon>
        <taxon>Ecdysozoa</taxon>
        <taxon>Arthropoda</taxon>
        <taxon>Crustacea</taxon>
        <taxon>Multicrustacea</taxon>
        <taxon>Malacostraca</taxon>
        <taxon>Eumalacostraca</taxon>
        <taxon>Eucarida</taxon>
        <taxon>Decapoda</taxon>
        <taxon>Pleocyemata</taxon>
        <taxon>Anomura</taxon>
        <taxon>Galatheoidea</taxon>
        <taxon>Porcellanidae</taxon>
        <taxon>Petrolisthes</taxon>
    </lineage>
</organism>
<dbReference type="CDD" id="cd10207">
    <property type="entry name" value="ASKHA_NBD_Arp10"/>
    <property type="match status" value="1"/>
</dbReference>
<proteinExistence type="inferred from homology"/>
<dbReference type="InterPro" id="IPR004000">
    <property type="entry name" value="Actin"/>
</dbReference>
<comment type="similarity">
    <text evidence="1">Belongs to the actin family.</text>
</comment>
<dbReference type="AlphaFoldDB" id="A0AAE1KHH9"/>
<gene>
    <name evidence="2" type="ORF">Pcinc_022979</name>
</gene>
<dbReference type="EMBL" id="JAWQEG010002452">
    <property type="protein sequence ID" value="KAK3871915.1"/>
    <property type="molecule type" value="Genomic_DNA"/>
</dbReference>
<accession>A0AAE1KHH9</accession>
<dbReference type="Gene3D" id="3.90.640.10">
    <property type="entry name" value="Actin, Chain A, domain 4"/>
    <property type="match status" value="1"/>
</dbReference>
<sequence length="403" mass="44969">MPFYESISGIGLKNEKNITIVLDFGAAYTKAGFAGEYGPRVITKSEVKCRETGKMVPVFNYKGEDELRHHLVDFIHKLYFRSLLVNPKDRRVVVVEDLLGSSLVRDTIASVLFRHYEVLSVSFVPSYLVAVMTLGCRTALVLDLGHNEARVVPVFEEVPILNAWQALPLGAHSVHSSLSELLLDRAMTICEGGQEQRLSAVMDELPDKILEDVTVRTCFASTVERSNRLQNNKYDRSIEPPPPPPSIQYPLSGSHIMTIPGTVREMAAEVLFEQDLDNLCIPTMILNAIISCPVDTRRALAENLLFIGGLAELKGLKHRILAEVRALVTTPPYSTLLPSITFKLHTPPAKDNYVSWLGGAILGATEAVVVRSVSREQYLSRSCMPDWCNLFYNTRDERDQKTL</sequence>
<comment type="caution">
    <text evidence="2">The sequence shown here is derived from an EMBL/GenBank/DDBJ whole genome shotgun (WGS) entry which is preliminary data.</text>
</comment>
<reference evidence="2" key="1">
    <citation type="submission" date="2023-10" db="EMBL/GenBank/DDBJ databases">
        <title>Genome assemblies of two species of porcelain crab, Petrolisthes cinctipes and Petrolisthes manimaculis (Anomura: Porcellanidae).</title>
        <authorList>
            <person name="Angst P."/>
        </authorList>
    </citation>
    <scope>NUCLEOTIDE SEQUENCE</scope>
    <source>
        <strain evidence="2">PB745_01</strain>
        <tissue evidence="2">Gill</tissue>
    </source>
</reference>
<dbReference type="SUPFAM" id="SSF53067">
    <property type="entry name" value="Actin-like ATPase domain"/>
    <property type="match status" value="2"/>
</dbReference>